<gene>
    <name evidence="7" type="ORF">GM668_22285</name>
</gene>
<keyword evidence="3" id="KW-0805">Transcription regulation</keyword>
<dbReference type="PRINTS" id="PR00035">
    <property type="entry name" value="HTHGNTR"/>
</dbReference>
<dbReference type="GO" id="GO:0008483">
    <property type="term" value="F:transaminase activity"/>
    <property type="evidence" value="ECO:0007669"/>
    <property type="project" value="UniProtKB-KW"/>
</dbReference>
<dbReference type="PANTHER" id="PTHR46577:SF1">
    <property type="entry name" value="HTH-TYPE TRANSCRIPTIONAL REGULATORY PROTEIN GABR"/>
    <property type="match status" value="1"/>
</dbReference>
<dbReference type="InterPro" id="IPR036388">
    <property type="entry name" value="WH-like_DNA-bd_sf"/>
</dbReference>
<keyword evidence="8" id="KW-1185">Reference proteome</keyword>
<dbReference type="EMBL" id="WNLA01000018">
    <property type="protein sequence ID" value="MTW04808.1"/>
    <property type="molecule type" value="Genomic_DNA"/>
</dbReference>
<dbReference type="InterPro" id="IPR004839">
    <property type="entry name" value="Aminotransferase_I/II_large"/>
</dbReference>
<dbReference type="CDD" id="cd00609">
    <property type="entry name" value="AAT_like"/>
    <property type="match status" value="1"/>
</dbReference>
<reference evidence="7 8" key="1">
    <citation type="submission" date="2019-11" db="EMBL/GenBank/DDBJ databases">
        <title>Type strains purchased from KCTC, JCM and DSMZ.</title>
        <authorList>
            <person name="Lu H."/>
        </authorList>
    </citation>
    <scope>NUCLEOTIDE SEQUENCE [LARGE SCALE GENOMIC DNA]</scope>
    <source>
        <strain evidence="7 8">KCTC 42409</strain>
    </source>
</reference>
<evidence type="ECO:0000256" key="3">
    <source>
        <dbReference type="ARBA" id="ARBA00023015"/>
    </source>
</evidence>
<dbReference type="PROSITE" id="PS50949">
    <property type="entry name" value="HTH_GNTR"/>
    <property type="match status" value="1"/>
</dbReference>
<dbReference type="GO" id="GO:0003677">
    <property type="term" value="F:DNA binding"/>
    <property type="evidence" value="ECO:0007669"/>
    <property type="project" value="UniProtKB-KW"/>
</dbReference>
<dbReference type="InterPro" id="IPR015421">
    <property type="entry name" value="PyrdxlP-dep_Trfase_major"/>
</dbReference>
<proteinExistence type="inferred from homology"/>
<dbReference type="Pfam" id="PF00392">
    <property type="entry name" value="GntR"/>
    <property type="match status" value="1"/>
</dbReference>
<keyword evidence="5" id="KW-0804">Transcription</keyword>
<organism evidence="7 8">
    <name type="scientific">Pseudoduganella ginsengisoli</name>
    <dbReference type="NCBI Taxonomy" id="1462440"/>
    <lineage>
        <taxon>Bacteria</taxon>
        <taxon>Pseudomonadati</taxon>
        <taxon>Pseudomonadota</taxon>
        <taxon>Betaproteobacteria</taxon>
        <taxon>Burkholderiales</taxon>
        <taxon>Oxalobacteraceae</taxon>
        <taxon>Telluria group</taxon>
        <taxon>Pseudoduganella</taxon>
    </lineage>
</organism>
<dbReference type="InterPro" id="IPR051446">
    <property type="entry name" value="HTH_trans_reg/aminotransferase"/>
</dbReference>
<dbReference type="RefSeq" id="WP_155441166.1">
    <property type="nucleotide sequence ID" value="NZ_WNLA01000018.1"/>
</dbReference>
<keyword evidence="2" id="KW-0663">Pyridoxal phosphate</keyword>
<feature type="domain" description="HTH gntR-type" evidence="6">
    <location>
        <begin position="20"/>
        <end position="88"/>
    </location>
</feature>
<keyword evidence="7" id="KW-0032">Aminotransferase</keyword>
<evidence type="ECO:0000256" key="4">
    <source>
        <dbReference type="ARBA" id="ARBA00023125"/>
    </source>
</evidence>
<dbReference type="SUPFAM" id="SSF46785">
    <property type="entry name" value="Winged helix' DNA-binding domain"/>
    <property type="match status" value="1"/>
</dbReference>
<dbReference type="InterPro" id="IPR036390">
    <property type="entry name" value="WH_DNA-bd_sf"/>
</dbReference>
<protein>
    <submittedName>
        <fullName evidence="7">Aminotransferase class I/II-fold pyridoxal phosphate-dependent enzyme</fullName>
    </submittedName>
</protein>
<dbReference type="InterPro" id="IPR000524">
    <property type="entry name" value="Tscrpt_reg_HTH_GntR"/>
</dbReference>
<evidence type="ECO:0000256" key="5">
    <source>
        <dbReference type="ARBA" id="ARBA00023163"/>
    </source>
</evidence>
<keyword evidence="4" id="KW-0238">DNA-binding</keyword>
<dbReference type="InterPro" id="IPR015424">
    <property type="entry name" value="PyrdxlP-dep_Trfase"/>
</dbReference>
<dbReference type="AlphaFoldDB" id="A0A6L6Q6E1"/>
<evidence type="ECO:0000313" key="8">
    <source>
        <dbReference type="Proteomes" id="UP000484015"/>
    </source>
</evidence>
<sequence>MKIATLSDYLLQRIDRAAGQPLNRQLYQVVREAILAEVLPAGLQLPSSRDLARELGISRNTVINAYDHLASEGYIATRTGAGTFVTDTVPDQLSDADRTEPAVRQAGGHAGLSARGARLVQRAGASKTQWGAFMPGVPDITRFPVKVWSRLQNVHWQRGKPELLSYASGAGYLPLREAIADYLRVARSVNCHAGQVIITAGIHQSIDLAAKLLGESGDRAWVEDPCYWGTHSVLNSLDLAPVPVPVDSEGMTLPPEMLRTPPRFIFVTPSHQYPLGPVMSLARRRALLDYAAAHQVWIMEDDYDSEFRYTGRPLASLQGMDTFQRVVYLGSFSKTLFPGLRIGFMVVPEPVADAFATGVAELYRGGQIFTQAVLADFMAQGYFASHIRRMRQLYAQRRHLLQQAIDDAFGGKLATTGGDAGLHLTLLLPPGCDDQAVSRAAALEGVIARPLSGYYSDPQQGQRGLLLGYACVPDELIQPTFAQLARVINKYR</sequence>
<evidence type="ECO:0000256" key="2">
    <source>
        <dbReference type="ARBA" id="ARBA00022898"/>
    </source>
</evidence>
<dbReference type="Gene3D" id="1.10.10.10">
    <property type="entry name" value="Winged helix-like DNA-binding domain superfamily/Winged helix DNA-binding domain"/>
    <property type="match status" value="1"/>
</dbReference>
<dbReference type="Pfam" id="PF00155">
    <property type="entry name" value="Aminotran_1_2"/>
    <property type="match status" value="1"/>
</dbReference>
<dbReference type="SUPFAM" id="SSF53383">
    <property type="entry name" value="PLP-dependent transferases"/>
    <property type="match status" value="1"/>
</dbReference>
<dbReference type="OrthoDB" id="9804020at2"/>
<evidence type="ECO:0000259" key="6">
    <source>
        <dbReference type="PROSITE" id="PS50949"/>
    </source>
</evidence>
<dbReference type="SMART" id="SM00345">
    <property type="entry name" value="HTH_GNTR"/>
    <property type="match status" value="1"/>
</dbReference>
<evidence type="ECO:0000256" key="1">
    <source>
        <dbReference type="ARBA" id="ARBA00005384"/>
    </source>
</evidence>
<evidence type="ECO:0000313" key="7">
    <source>
        <dbReference type="EMBL" id="MTW04808.1"/>
    </source>
</evidence>
<accession>A0A6L6Q6E1</accession>
<dbReference type="GO" id="GO:0030170">
    <property type="term" value="F:pyridoxal phosphate binding"/>
    <property type="evidence" value="ECO:0007669"/>
    <property type="project" value="InterPro"/>
</dbReference>
<keyword evidence="7" id="KW-0808">Transferase</keyword>
<dbReference type="Proteomes" id="UP000484015">
    <property type="component" value="Unassembled WGS sequence"/>
</dbReference>
<comment type="caution">
    <text evidence="7">The sequence shown here is derived from an EMBL/GenBank/DDBJ whole genome shotgun (WGS) entry which is preliminary data.</text>
</comment>
<dbReference type="CDD" id="cd07377">
    <property type="entry name" value="WHTH_GntR"/>
    <property type="match status" value="1"/>
</dbReference>
<dbReference type="PANTHER" id="PTHR46577">
    <property type="entry name" value="HTH-TYPE TRANSCRIPTIONAL REGULATORY PROTEIN GABR"/>
    <property type="match status" value="1"/>
</dbReference>
<name>A0A6L6Q6E1_9BURK</name>
<dbReference type="GO" id="GO:0003700">
    <property type="term" value="F:DNA-binding transcription factor activity"/>
    <property type="evidence" value="ECO:0007669"/>
    <property type="project" value="InterPro"/>
</dbReference>
<comment type="similarity">
    <text evidence="1">In the C-terminal section; belongs to the class-I pyridoxal-phosphate-dependent aminotransferase family.</text>
</comment>
<dbReference type="Gene3D" id="3.40.640.10">
    <property type="entry name" value="Type I PLP-dependent aspartate aminotransferase-like (Major domain)"/>
    <property type="match status" value="1"/>
</dbReference>